<sequence length="612" mass="69280">MHLRHIYKLVLQLAALQRVALSMVCHECEAAISVFEEYRTTIFTFICQQVNPSLRGYEKLFLLSFLTSCIQDAAKLFGDSTDLVAWKYEAVERAYQLTEIEKAQEESFLTAIQSMSLDKRPNQLAHSGMIGKGARHLQKVELPTEDAFHRAHVFLDAMRTTCLSHTRESNFEACKLVVSFRRNIGLESYKAEVITEALCHDALGGDFLFYDWDVEKEFVSKYLEISKRLNSSWISQGLMEVVAENPPCLWFMLPVIKAELATIMAKFENVVDKSRVPTEEMLSRFDNWLFIVRKGDILSERFELTMDIIPHVTCYEGFLLLVEIWRHFQRRGASYNSIHAVYNAVLKGEEARLHITMDGSAEIYRLVVQKNIGDLGHLFPLLARLPGERTEILINPFGLLYHEQTASTLVKVDLEGNVLNPGSTNLGINQAAYTLHSAIHGARSDIQCVIHLHTPVVAAVSATKCGILPVCQESMIIGPVAYHDYQGILVNLEERESLVRDMGSHNVMILRNHGFVVAGRTIEEAFHFTYHLILACETQAIAMRCSDVDGLILPTEEVVRRTFKTASQGGGGVNRKNGVIDKQWKVGELEWLAWMRTLDEMGLQTGCDYRSM</sequence>
<feature type="domain" description="Class II aldolase/adducin N-terminal" evidence="3">
    <location>
        <begin position="358"/>
        <end position="540"/>
    </location>
</feature>
<dbReference type="GO" id="GO:0005886">
    <property type="term" value="C:plasma membrane"/>
    <property type="evidence" value="ECO:0007669"/>
    <property type="project" value="UniProtKB-SubCell"/>
</dbReference>
<evidence type="ECO:0000256" key="1">
    <source>
        <dbReference type="ARBA" id="ARBA00006274"/>
    </source>
</evidence>
<dbReference type="OrthoDB" id="69088at2759"/>
<dbReference type="InterPro" id="IPR029444">
    <property type="entry name" value="INTS5_C"/>
</dbReference>
<feature type="chain" id="PRO_5002336346" evidence="2">
    <location>
        <begin position="31"/>
        <end position="612"/>
    </location>
</feature>
<dbReference type="Pfam" id="PF00596">
    <property type="entry name" value="Aldolase_II"/>
    <property type="match status" value="1"/>
</dbReference>
<gene>
    <name evidence="4" type="ORF">DICVIV_03229</name>
</gene>
<dbReference type="NCBIfam" id="NF005451">
    <property type="entry name" value="PRK07044.1"/>
    <property type="match status" value="1"/>
</dbReference>
<proteinExistence type="inferred from homology"/>
<feature type="signal peptide" evidence="2">
    <location>
        <begin position="1"/>
        <end position="30"/>
    </location>
</feature>
<dbReference type="InterPro" id="IPR001303">
    <property type="entry name" value="Aldolase_II/adducin_N"/>
</dbReference>
<dbReference type="AlphaFoldDB" id="A0A0D8Y383"/>
<dbReference type="EMBL" id="KN716201">
    <property type="protein sequence ID" value="KJH50637.1"/>
    <property type="molecule type" value="Genomic_DNA"/>
</dbReference>
<name>A0A0D8Y383_DICVI</name>
<dbReference type="GO" id="GO:0051015">
    <property type="term" value="F:actin filament binding"/>
    <property type="evidence" value="ECO:0007669"/>
    <property type="project" value="TreeGrafter"/>
</dbReference>
<keyword evidence="5" id="KW-1185">Reference proteome</keyword>
<dbReference type="InterPro" id="IPR036409">
    <property type="entry name" value="Aldolase_II/adducin_N_sf"/>
</dbReference>
<dbReference type="PANTHER" id="PTHR10672:SF3">
    <property type="entry name" value="PROTEIN HU-LI TAI SHAO"/>
    <property type="match status" value="1"/>
</dbReference>
<comment type="similarity">
    <text evidence="1">Belongs to the aldolase class II family. Adducin subfamily.</text>
</comment>
<protein>
    <submittedName>
        <fullName evidence="4">Class II Aldolase and Adducin domain protein</fullName>
    </submittedName>
</protein>
<dbReference type="SMART" id="SM01007">
    <property type="entry name" value="Aldolase_II"/>
    <property type="match status" value="1"/>
</dbReference>
<dbReference type="STRING" id="29172.A0A0D8Y383"/>
<reference evidence="5" key="2">
    <citation type="journal article" date="2016" name="Sci. Rep.">
        <title>Dictyocaulus viviparus genome, variome and transcriptome elucidate lungworm biology and support future intervention.</title>
        <authorList>
            <person name="McNulty S.N."/>
            <person name="Strube C."/>
            <person name="Rosa B.A."/>
            <person name="Martin J.C."/>
            <person name="Tyagi R."/>
            <person name="Choi Y.J."/>
            <person name="Wang Q."/>
            <person name="Hallsworth Pepin K."/>
            <person name="Zhang X."/>
            <person name="Ozersky P."/>
            <person name="Wilson R.K."/>
            <person name="Sternberg P.W."/>
            <person name="Gasser R.B."/>
            <person name="Mitreva M."/>
        </authorList>
    </citation>
    <scope>NUCLEOTIDE SEQUENCE [LARGE SCALE GENOMIC DNA]</scope>
    <source>
        <strain evidence="5">HannoverDv2000</strain>
    </source>
</reference>
<dbReference type="SUPFAM" id="SSF53639">
    <property type="entry name" value="AraD/HMP-PK domain-like"/>
    <property type="match status" value="1"/>
</dbReference>
<keyword evidence="2" id="KW-0732">Signal</keyword>
<dbReference type="GO" id="GO:0014069">
    <property type="term" value="C:postsynaptic density"/>
    <property type="evidence" value="ECO:0007669"/>
    <property type="project" value="TreeGrafter"/>
</dbReference>
<evidence type="ECO:0000259" key="3">
    <source>
        <dbReference type="SMART" id="SM01007"/>
    </source>
</evidence>
<accession>A0A0D8Y383</accession>
<dbReference type="PANTHER" id="PTHR10672">
    <property type="entry name" value="ADDUCIN"/>
    <property type="match status" value="1"/>
</dbReference>
<dbReference type="InterPro" id="IPR051017">
    <property type="entry name" value="Aldolase-II_Adducin_sf"/>
</dbReference>
<evidence type="ECO:0000313" key="4">
    <source>
        <dbReference type="EMBL" id="KJH50637.1"/>
    </source>
</evidence>
<dbReference type="Pfam" id="PF14838">
    <property type="entry name" value="INTS5_C"/>
    <property type="match status" value="1"/>
</dbReference>
<dbReference type="Gene3D" id="3.40.225.10">
    <property type="entry name" value="Class II aldolase/adducin N-terminal domain"/>
    <property type="match status" value="1"/>
</dbReference>
<evidence type="ECO:0000313" key="5">
    <source>
        <dbReference type="Proteomes" id="UP000053766"/>
    </source>
</evidence>
<organism evidence="4 5">
    <name type="scientific">Dictyocaulus viviparus</name>
    <name type="common">Bovine lungworm</name>
    <dbReference type="NCBI Taxonomy" id="29172"/>
    <lineage>
        <taxon>Eukaryota</taxon>
        <taxon>Metazoa</taxon>
        <taxon>Ecdysozoa</taxon>
        <taxon>Nematoda</taxon>
        <taxon>Chromadorea</taxon>
        <taxon>Rhabditida</taxon>
        <taxon>Rhabditina</taxon>
        <taxon>Rhabditomorpha</taxon>
        <taxon>Strongyloidea</taxon>
        <taxon>Metastrongylidae</taxon>
        <taxon>Dictyocaulus</taxon>
    </lineage>
</organism>
<dbReference type="Proteomes" id="UP000053766">
    <property type="component" value="Unassembled WGS sequence"/>
</dbReference>
<reference evidence="4 5" key="1">
    <citation type="submission" date="2013-11" db="EMBL/GenBank/DDBJ databases">
        <title>Draft genome of the bovine lungworm Dictyocaulus viviparus.</title>
        <authorList>
            <person name="Mitreva M."/>
        </authorList>
    </citation>
    <scope>NUCLEOTIDE SEQUENCE [LARGE SCALE GENOMIC DNA]</scope>
    <source>
        <strain evidence="4 5">HannoverDv2000</strain>
    </source>
</reference>
<dbReference type="GO" id="GO:0005856">
    <property type="term" value="C:cytoskeleton"/>
    <property type="evidence" value="ECO:0007669"/>
    <property type="project" value="TreeGrafter"/>
</dbReference>
<evidence type="ECO:0000256" key="2">
    <source>
        <dbReference type="SAM" id="SignalP"/>
    </source>
</evidence>